<dbReference type="InterPro" id="IPR009075">
    <property type="entry name" value="AcylCo_DH/oxidase_C"/>
</dbReference>
<dbReference type="AlphaFoldDB" id="A0A7W3LR46"/>
<comment type="similarity">
    <text evidence="1">Belongs to the acyl-CoA dehydrogenase family.</text>
</comment>
<evidence type="ECO:0000256" key="3">
    <source>
        <dbReference type="ARBA" id="ARBA00022827"/>
    </source>
</evidence>
<dbReference type="InterPro" id="IPR036250">
    <property type="entry name" value="AcylCo_DH-like_C"/>
</dbReference>
<keyword evidence="7" id="KW-1185">Reference proteome</keyword>
<evidence type="ECO:0000256" key="4">
    <source>
        <dbReference type="ARBA" id="ARBA00023002"/>
    </source>
</evidence>
<organism evidence="6 7">
    <name type="scientific">Actinomadura namibiensis</name>
    <dbReference type="NCBI Taxonomy" id="182080"/>
    <lineage>
        <taxon>Bacteria</taxon>
        <taxon>Bacillati</taxon>
        <taxon>Actinomycetota</taxon>
        <taxon>Actinomycetes</taxon>
        <taxon>Streptosporangiales</taxon>
        <taxon>Thermomonosporaceae</taxon>
        <taxon>Actinomadura</taxon>
    </lineage>
</organism>
<reference evidence="6 7" key="1">
    <citation type="submission" date="2020-08" db="EMBL/GenBank/DDBJ databases">
        <title>Genomic Encyclopedia of Type Strains, Phase IV (KMG-IV): sequencing the most valuable type-strain genomes for metagenomic binning, comparative biology and taxonomic classification.</title>
        <authorList>
            <person name="Goeker M."/>
        </authorList>
    </citation>
    <scope>NUCLEOTIDE SEQUENCE [LARGE SCALE GENOMIC DNA]</scope>
    <source>
        <strain evidence="6 7">DSM 44197</strain>
    </source>
</reference>
<dbReference type="EMBL" id="JACJIA010000005">
    <property type="protein sequence ID" value="MBA8952650.1"/>
    <property type="molecule type" value="Genomic_DNA"/>
</dbReference>
<dbReference type="PANTHER" id="PTHR48083">
    <property type="entry name" value="MEDIUM-CHAIN SPECIFIC ACYL-COA DEHYDROGENASE, MITOCHONDRIAL-RELATED"/>
    <property type="match status" value="1"/>
</dbReference>
<gene>
    <name evidence="6" type="ORF">HNR61_004296</name>
</gene>
<evidence type="ECO:0000313" key="7">
    <source>
        <dbReference type="Proteomes" id="UP000572680"/>
    </source>
</evidence>
<dbReference type="GO" id="GO:0005737">
    <property type="term" value="C:cytoplasm"/>
    <property type="evidence" value="ECO:0007669"/>
    <property type="project" value="TreeGrafter"/>
</dbReference>
<dbReference type="Proteomes" id="UP000572680">
    <property type="component" value="Unassembled WGS sequence"/>
</dbReference>
<keyword evidence="4" id="KW-0560">Oxidoreductase</keyword>
<proteinExistence type="inferred from homology"/>
<name>A0A7W3LR46_ACTNM</name>
<evidence type="ECO:0000256" key="2">
    <source>
        <dbReference type="ARBA" id="ARBA00022630"/>
    </source>
</evidence>
<protein>
    <submittedName>
        <fullName evidence="6">Alkylation response protein AidB-like acyl-CoA dehydrogenase</fullName>
    </submittedName>
</protein>
<keyword evidence="2" id="KW-0285">Flavoprotein</keyword>
<dbReference type="InterPro" id="IPR050741">
    <property type="entry name" value="Acyl-CoA_dehydrogenase"/>
</dbReference>
<comment type="caution">
    <text evidence="6">The sequence shown here is derived from an EMBL/GenBank/DDBJ whole genome shotgun (WGS) entry which is preliminary data.</text>
</comment>
<dbReference type="SUPFAM" id="SSF47203">
    <property type="entry name" value="Acyl-CoA dehydrogenase C-terminal domain-like"/>
    <property type="match status" value="1"/>
</dbReference>
<dbReference type="Pfam" id="PF00441">
    <property type="entry name" value="Acyl-CoA_dh_1"/>
    <property type="match status" value="1"/>
</dbReference>
<sequence>MLLVPASAPGFEIVRELPVPGAGGQWEIGSAGVTAPADHLLGEPGDGLRVSAERVRPGRLPRCLRWRGQAERAFTLMLDRARSHPTASGRLVFDAMPAIRTTRPLVFETVARIEAGFDTRFETSLAKVATARTPQQVTDAAIQVHGAAGPGPDTTLPALFRTGRTARILDGPGELHITGVARRLLR</sequence>
<dbReference type="SUPFAM" id="SSF56645">
    <property type="entry name" value="Acyl-CoA dehydrogenase NM domain-like"/>
    <property type="match status" value="1"/>
</dbReference>
<dbReference type="InterPro" id="IPR009100">
    <property type="entry name" value="AcylCoA_DH/oxidase_NM_dom_sf"/>
</dbReference>
<keyword evidence="3" id="KW-0274">FAD</keyword>
<evidence type="ECO:0000313" key="6">
    <source>
        <dbReference type="EMBL" id="MBA8952650.1"/>
    </source>
</evidence>
<dbReference type="PANTHER" id="PTHR48083:SF13">
    <property type="entry name" value="ACYL-COA DEHYDROGENASE FAMILY MEMBER 11"/>
    <property type="match status" value="1"/>
</dbReference>
<feature type="domain" description="Acyl-CoA dehydrogenase/oxidase C-terminal" evidence="5">
    <location>
        <begin position="45"/>
        <end position="185"/>
    </location>
</feature>
<dbReference type="Gene3D" id="1.20.140.10">
    <property type="entry name" value="Butyryl-CoA Dehydrogenase, subunit A, domain 3"/>
    <property type="match status" value="1"/>
</dbReference>
<accession>A0A7W3LR46</accession>
<dbReference type="GO" id="GO:0003995">
    <property type="term" value="F:acyl-CoA dehydrogenase activity"/>
    <property type="evidence" value="ECO:0007669"/>
    <property type="project" value="TreeGrafter"/>
</dbReference>
<evidence type="ECO:0000256" key="1">
    <source>
        <dbReference type="ARBA" id="ARBA00009347"/>
    </source>
</evidence>
<dbReference type="GO" id="GO:0033539">
    <property type="term" value="P:fatty acid beta-oxidation using acyl-CoA dehydrogenase"/>
    <property type="evidence" value="ECO:0007669"/>
    <property type="project" value="TreeGrafter"/>
</dbReference>
<evidence type="ECO:0000259" key="5">
    <source>
        <dbReference type="Pfam" id="PF00441"/>
    </source>
</evidence>